<evidence type="ECO:0000313" key="3">
    <source>
        <dbReference type="Proteomes" id="UP001314263"/>
    </source>
</evidence>
<reference evidence="2 3" key="1">
    <citation type="submission" date="2023-10" db="EMBL/GenBank/DDBJ databases">
        <authorList>
            <person name="Maclean D."/>
            <person name="Macfadyen A."/>
        </authorList>
    </citation>
    <scope>NUCLEOTIDE SEQUENCE [LARGE SCALE GENOMIC DNA]</scope>
</reference>
<name>A0AAV1IF82_9CHLO</name>
<dbReference type="AlphaFoldDB" id="A0AAV1IF82"/>
<accession>A0AAV1IF82</accession>
<proteinExistence type="predicted"/>
<dbReference type="EMBL" id="CAUYUE010000013">
    <property type="protein sequence ID" value="CAK0785978.1"/>
    <property type="molecule type" value="Genomic_DNA"/>
</dbReference>
<organism evidence="2 3">
    <name type="scientific">Coccomyxa viridis</name>
    <dbReference type="NCBI Taxonomy" id="1274662"/>
    <lineage>
        <taxon>Eukaryota</taxon>
        <taxon>Viridiplantae</taxon>
        <taxon>Chlorophyta</taxon>
        <taxon>core chlorophytes</taxon>
        <taxon>Trebouxiophyceae</taxon>
        <taxon>Trebouxiophyceae incertae sedis</taxon>
        <taxon>Coccomyxaceae</taxon>
        <taxon>Coccomyxa</taxon>
    </lineage>
</organism>
<sequence length="376" mass="41900">MSTAYHKYAIYRLRAFSRLVSAFGKKEIPVLHFTDLDRENTVLSPSLRLRRTFEAFQHEFPSGPDLQKAQARIKEQHGIICKAEEHTQKALKTWHSLFGRYAREPLQPRVVCSVVEDMALALPELAQGEPVWSPFDDSPEEESDNGLGTKARAEVQLTDIAARIQTKHAVCTEAGELDNTLQREQMAALHRALAVEEGFRQKPFDWNYEGLKPLLLHEVLTRRRGMSLSLCLLSTCIAKRLGIILTPVPVSLTGYGNDTSILGVPDIPIWLLRHDGYMAKAEPISSSLDRAFWDPVSGSIMDSRQCLDTYPGFPGVAMTGRQIVLRVATELLRTAIVAHQRRGDSDAVAHCFNQLLALDLTDAAWDPVLASAAGHL</sequence>
<protein>
    <recommendedName>
        <fullName evidence="1">Protein SirB1 N-terminal domain-containing protein</fullName>
    </recommendedName>
</protein>
<evidence type="ECO:0000259" key="1">
    <source>
        <dbReference type="Pfam" id="PF13369"/>
    </source>
</evidence>
<feature type="domain" description="Protein SirB1 N-terminal" evidence="1">
    <location>
        <begin position="155"/>
        <end position="249"/>
    </location>
</feature>
<evidence type="ECO:0000313" key="2">
    <source>
        <dbReference type="EMBL" id="CAK0785978.1"/>
    </source>
</evidence>
<comment type="caution">
    <text evidence="2">The sequence shown here is derived from an EMBL/GenBank/DDBJ whole genome shotgun (WGS) entry which is preliminary data.</text>
</comment>
<gene>
    <name evidence="2" type="ORF">CVIRNUC_009191</name>
</gene>
<dbReference type="InterPro" id="IPR032698">
    <property type="entry name" value="SirB1_N"/>
</dbReference>
<dbReference type="Pfam" id="PF13369">
    <property type="entry name" value="Transglut_core2"/>
    <property type="match status" value="1"/>
</dbReference>
<keyword evidence="3" id="KW-1185">Reference proteome</keyword>
<dbReference type="Proteomes" id="UP001314263">
    <property type="component" value="Unassembled WGS sequence"/>
</dbReference>